<feature type="non-terminal residue" evidence="2">
    <location>
        <position position="199"/>
    </location>
</feature>
<feature type="compositionally biased region" description="Polar residues" evidence="1">
    <location>
        <begin position="68"/>
        <end position="80"/>
    </location>
</feature>
<proteinExistence type="predicted"/>
<accession>A0A087V1W8</accession>
<dbReference type="EMBL" id="KL868927">
    <property type="protein sequence ID" value="KFM83607.1"/>
    <property type="molecule type" value="Genomic_DNA"/>
</dbReference>
<sequence>MSSEEKPKIRVSVNLKKDPSYPSPPHSPVISQPASSPTHQQTSSDDGSVCPVPSENGRNSLGKKITSDSESVSTLDSIGSSDKENRNQEDENQVTLRRKKEYTNNLASRKLNGVAVKPKAPRPKTLKKTRKFMVDGVVVTTTTSKIIYEDDELTMKEDHILRKQELRELKMLQKQETKQFQDLALKAQFNREQQEKKFE</sequence>
<protein>
    <submittedName>
        <fullName evidence="2">Serine/threonine-protein kinase 10</fullName>
    </submittedName>
</protein>
<evidence type="ECO:0000313" key="3">
    <source>
        <dbReference type="Proteomes" id="UP000054359"/>
    </source>
</evidence>
<keyword evidence="2" id="KW-0418">Kinase</keyword>
<evidence type="ECO:0000313" key="2">
    <source>
        <dbReference type="EMBL" id="KFM83607.1"/>
    </source>
</evidence>
<dbReference type="STRING" id="407821.A0A087V1W8"/>
<dbReference type="OrthoDB" id="6506126at2759"/>
<dbReference type="PANTHER" id="PTHR46538">
    <property type="entry name" value="PROTEIN KINASE DOMAIN-CONTAINING PROTEIN"/>
    <property type="match status" value="1"/>
</dbReference>
<dbReference type="PANTHER" id="PTHR46538:SF3">
    <property type="entry name" value="PROTEIN KINASE DOMAIN-CONTAINING PROTEIN"/>
    <property type="match status" value="1"/>
</dbReference>
<keyword evidence="3" id="KW-1185">Reference proteome</keyword>
<gene>
    <name evidence="2" type="ORF">X975_13166</name>
</gene>
<dbReference type="InterPro" id="IPR051585">
    <property type="entry name" value="STE20_Ser/Thr_Kinases"/>
</dbReference>
<organism evidence="2 3">
    <name type="scientific">Stegodyphus mimosarum</name>
    <name type="common">African social velvet spider</name>
    <dbReference type="NCBI Taxonomy" id="407821"/>
    <lineage>
        <taxon>Eukaryota</taxon>
        <taxon>Metazoa</taxon>
        <taxon>Ecdysozoa</taxon>
        <taxon>Arthropoda</taxon>
        <taxon>Chelicerata</taxon>
        <taxon>Arachnida</taxon>
        <taxon>Araneae</taxon>
        <taxon>Araneomorphae</taxon>
        <taxon>Entelegynae</taxon>
        <taxon>Eresoidea</taxon>
        <taxon>Eresidae</taxon>
        <taxon>Stegodyphus</taxon>
    </lineage>
</organism>
<feature type="region of interest" description="Disordered" evidence="1">
    <location>
        <begin position="1"/>
        <end position="108"/>
    </location>
</feature>
<dbReference type="Proteomes" id="UP000054359">
    <property type="component" value="Unassembled WGS sequence"/>
</dbReference>
<feature type="compositionally biased region" description="Polar residues" evidence="1">
    <location>
        <begin position="29"/>
        <end position="46"/>
    </location>
</feature>
<keyword evidence="2" id="KW-0808">Transferase</keyword>
<evidence type="ECO:0000256" key="1">
    <source>
        <dbReference type="SAM" id="MobiDB-lite"/>
    </source>
</evidence>
<reference evidence="2 3" key="1">
    <citation type="submission" date="2013-11" db="EMBL/GenBank/DDBJ databases">
        <title>Genome sequencing of Stegodyphus mimosarum.</title>
        <authorList>
            <person name="Bechsgaard J."/>
        </authorList>
    </citation>
    <scope>NUCLEOTIDE SEQUENCE [LARGE SCALE GENOMIC DNA]</scope>
</reference>
<dbReference type="GO" id="GO:0016301">
    <property type="term" value="F:kinase activity"/>
    <property type="evidence" value="ECO:0007669"/>
    <property type="project" value="UniProtKB-KW"/>
</dbReference>
<dbReference type="AlphaFoldDB" id="A0A087V1W8"/>
<name>A0A087V1W8_STEMI</name>